<dbReference type="AlphaFoldDB" id="A0A150HBA1"/>
<evidence type="ECO:0000313" key="3">
    <source>
        <dbReference type="Proteomes" id="UP000075357"/>
    </source>
</evidence>
<gene>
    <name evidence="2" type="ORF">Mlaev_02377</name>
</gene>
<protein>
    <submittedName>
        <fullName evidence="2">Uncharacterized protein</fullName>
    </submittedName>
</protein>
<keyword evidence="1" id="KW-0175">Coiled coil</keyword>
<sequence length="164" mass="18037">MTDITTTGTDTAAELGEISFIRDNRTVAIGEIARAEATARDALARVAELEAENNRLRFDQITDGGDPRLVDFWDKAGRIADYAGFCAEYDRLADELNGVPRERDFEVRLDITISLTVYKTVAARDSDGAGDLASEEITSEDVIESIRSNGWSGLDVDDWDAERA</sequence>
<accession>A0A150HBA1</accession>
<dbReference type="EMBL" id="LRAD01000050">
    <property type="protein sequence ID" value="KXZ59088.1"/>
    <property type="molecule type" value="Genomic_DNA"/>
</dbReference>
<proteinExistence type="predicted"/>
<dbReference type="Proteomes" id="UP000075357">
    <property type="component" value="Unassembled WGS sequence"/>
</dbReference>
<evidence type="ECO:0000313" key="2">
    <source>
        <dbReference type="EMBL" id="KXZ59088.1"/>
    </source>
</evidence>
<feature type="coiled-coil region" evidence="1">
    <location>
        <begin position="32"/>
        <end position="59"/>
    </location>
</feature>
<organism evidence="2 3">
    <name type="scientific">Microbacterium laevaniformans</name>
    <dbReference type="NCBI Taxonomy" id="36807"/>
    <lineage>
        <taxon>Bacteria</taxon>
        <taxon>Bacillati</taxon>
        <taxon>Actinomycetota</taxon>
        <taxon>Actinomycetes</taxon>
        <taxon>Micrococcales</taxon>
        <taxon>Microbacteriaceae</taxon>
        <taxon>Microbacterium</taxon>
    </lineage>
</organism>
<dbReference type="PATRIC" id="fig|36807.3.peg.2418"/>
<reference evidence="2 3" key="1">
    <citation type="submission" date="2016-01" db="EMBL/GenBank/DDBJ databases">
        <title>Draft genome sequences of Microbacterium laevaniformans LCDC 91-0039 and the type strain of Microbacterium hominis LCDC 84-209.</title>
        <authorList>
            <person name="Bernier A.-M."/>
            <person name="Bernard K."/>
        </authorList>
    </citation>
    <scope>NUCLEOTIDE SEQUENCE [LARGE SCALE GENOMIC DNA]</scope>
    <source>
        <strain evidence="2 3">LCDC 91-0039</strain>
    </source>
</reference>
<keyword evidence="3" id="KW-1185">Reference proteome</keyword>
<dbReference type="RefSeq" id="WP_054687484.1">
    <property type="nucleotide sequence ID" value="NZ_LRAD01000050.1"/>
</dbReference>
<name>A0A150HBA1_9MICO</name>
<evidence type="ECO:0000256" key="1">
    <source>
        <dbReference type="SAM" id="Coils"/>
    </source>
</evidence>
<dbReference type="STRING" id="36807.Mlaev_02377"/>
<comment type="caution">
    <text evidence="2">The sequence shown here is derived from an EMBL/GenBank/DDBJ whole genome shotgun (WGS) entry which is preliminary data.</text>
</comment>